<protein>
    <recommendedName>
        <fullName evidence="2">Peptidoglycan binding-like domain-containing protein</fullName>
    </recommendedName>
</protein>
<dbReference type="EMBL" id="JAAMPJ010000018">
    <property type="protein sequence ID" value="NGY65876.1"/>
    <property type="molecule type" value="Genomic_DNA"/>
</dbReference>
<dbReference type="InterPro" id="IPR036366">
    <property type="entry name" value="PGBDSf"/>
</dbReference>
<comment type="caution">
    <text evidence="3">The sequence shown here is derived from an EMBL/GenBank/DDBJ whole genome shotgun (WGS) entry which is preliminary data.</text>
</comment>
<evidence type="ECO:0000259" key="2">
    <source>
        <dbReference type="Pfam" id="PF01471"/>
    </source>
</evidence>
<reference evidence="3 4" key="1">
    <citation type="submission" date="2020-03" db="EMBL/GenBank/DDBJ databases">
        <title>Isolation and identification of active actinomycetes.</title>
        <authorList>
            <person name="Sun X."/>
        </authorList>
    </citation>
    <scope>NUCLEOTIDE SEQUENCE [LARGE SCALE GENOMIC DNA]</scope>
    <source>
        <strain evidence="3 4">NEAU-D13</strain>
    </source>
</reference>
<name>A0A7C9W1K6_9PSEU</name>
<dbReference type="RefSeq" id="WP_166055045.1">
    <property type="nucleotide sequence ID" value="NZ_JAAMPJ010000018.1"/>
</dbReference>
<keyword evidence="4" id="KW-1185">Reference proteome</keyword>
<dbReference type="Proteomes" id="UP000481360">
    <property type="component" value="Unassembled WGS sequence"/>
</dbReference>
<accession>A0A7C9W1K6</accession>
<dbReference type="AlphaFoldDB" id="A0A7C9W1K6"/>
<evidence type="ECO:0000313" key="4">
    <source>
        <dbReference type="Proteomes" id="UP000481360"/>
    </source>
</evidence>
<feature type="region of interest" description="Disordered" evidence="1">
    <location>
        <begin position="1"/>
        <end position="22"/>
    </location>
</feature>
<feature type="domain" description="Peptidoglycan binding-like" evidence="2">
    <location>
        <begin position="95"/>
        <end position="141"/>
    </location>
</feature>
<gene>
    <name evidence="3" type="ORF">G7043_44015</name>
</gene>
<organism evidence="3 4">
    <name type="scientific">Lentzea alba</name>
    <dbReference type="NCBI Taxonomy" id="2714351"/>
    <lineage>
        <taxon>Bacteria</taxon>
        <taxon>Bacillati</taxon>
        <taxon>Actinomycetota</taxon>
        <taxon>Actinomycetes</taxon>
        <taxon>Pseudonocardiales</taxon>
        <taxon>Pseudonocardiaceae</taxon>
        <taxon>Lentzea</taxon>
    </lineage>
</organism>
<evidence type="ECO:0000256" key="1">
    <source>
        <dbReference type="SAM" id="MobiDB-lite"/>
    </source>
</evidence>
<dbReference type="Pfam" id="PF01471">
    <property type="entry name" value="PG_binding_1"/>
    <property type="match status" value="1"/>
</dbReference>
<dbReference type="InterPro" id="IPR002477">
    <property type="entry name" value="Peptidoglycan-bd-like"/>
</dbReference>
<feature type="compositionally biased region" description="Low complexity" evidence="1">
    <location>
        <begin position="1"/>
        <end position="19"/>
    </location>
</feature>
<sequence length="192" mass="20515">MDPVAPTGRTAGGVAAAVTQEGDEVRRKDRISGSGAGRAAVLAASLVLAAGAVPANASVNQGYISGFDTVTDDWGDEGELARNTFPNSNASGLWQLVLYADGYLGAGEVDCEFGPRTEAATKRWQGDRQLRADGRVGVNTFSRADNNLRITADPLIVEYDGSYASVYFRREQGVYYIYPSVPAYYRVKSSLC</sequence>
<dbReference type="Gene3D" id="1.10.101.10">
    <property type="entry name" value="PGBD-like superfamily/PGBD"/>
    <property type="match status" value="1"/>
</dbReference>
<dbReference type="SUPFAM" id="SSF47090">
    <property type="entry name" value="PGBD-like"/>
    <property type="match status" value="1"/>
</dbReference>
<dbReference type="InterPro" id="IPR036365">
    <property type="entry name" value="PGBD-like_sf"/>
</dbReference>
<evidence type="ECO:0000313" key="3">
    <source>
        <dbReference type="EMBL" id="NGY65876.1"/>
    </source>
</evidence>
<proteinExistence type="predicted"/>